<keyword evidence="1" id="KW-0732">Signal</keyword>
<keyword evidence="3" id="KW-1185">Reference proteome</keyword>
<feature type="signal peptide" evidence="1">
    <location>
        <begin position="1"/>
        <end position="23"/>
    </location>
</feature>
<dbReference type="Proteomes" id="UP000216752">
    <property type="component" value="Chromosome"/>
</dbReference>
<evidence type="ECO:0000256" key="1">
    <source>
        <dbReference type="SAM" id="SignalP"/>
    </source>
</evidence>
<dbReference type="RefSeq" id="WP_094607666.1">
    <property type="nucleotide sequence ID" value="NZ_CP155573.1"/>
</dbReference>
<protein>
    <submittedName>
        <fullName evidence="2">Uncharacterized protein</fullName>
    </submittedName>
</protein>
<dbReference type="EMBL" id="CP155573">
    <property type="protein sequence ID" value="XFO64886.1"/>
    <property type="molecule type" value="Genomic_DNA"/>
</dbReference>
<proteinExistence type="predicted"/>
<feature type="chain" id="PRO_5047118064" evidence="1">
    <location>
        <begin position="24"/>
        <end position="92"/>
    </location>
</feature>
<evidence type="ECO:0000313" key="2">
    <source>
        <dbReference type="EMBL" id="XFO64886.1"/>
    </source>
</evidence>
<evidence type="ECO:0000313" key="3">
    <source>
        <dbReference type="Proteomes" id="UP000216752"/>
    </source>
</evidence>
<reference evidence="2" key="1">
    <citation type="submission" date="2024-05" db="EMBL/GenBank/DDBJ databases">
        <title>Isolation and characterization of Sporomusa carbonis sp. nov., a carboxydotrophic hydrogenogen in the genus of Sporomusa isolated from a charcoal burning pile.</title>
        <authorList>
            <person name="Boeer T."/>
            <person name="Rosenbaum F."/>
            <person name="Eysell L."/>
            <person name="Mueller V."/>
            <person name="Daniel R."/>
            <person name="Poehlein A."/>
        </authorList>
    </citation>
    <scope>NUCLEOTIDE SEQUENCE [LARGE SCALE GENOMIC DNA]</scope>
    <source>
        <strain evidence="2">DSM 10669</strain>
    </source>
</reference>
<name>A0ABZ3IGU2_9FIRM</name>
<accession>A0ABZ3IGU2</accession>
<organism evidence="2 3">
    <name type="scientific">Sporomusa silvacetica DSM 10669</name>
    <dbReference type="NCBI Taxonomy" id="1123289"/>
    <lineage>
        <taxon>Bacteria</taxon>
        <taxon>Bacillati</taxon>
        <taxon>Bacillota</taxon>
        <taxon>Negativicutes</taxon>
        <taxon>Selenomonadales</taxon>
        <taxon>Sporomusaceae</taxon>
        <taxon>Sporomusa</taxon>
    </lineage>
</organism>
<sequence>MKGTLKKLMVYSMLGLMQVGLFAAVASASPRVEEPPVVEECCGDPVCMKECVNGVTPECKEKHHQAVPQEENDDNIINEFFQGEYNQSTCNK</sequence>
<gene>
    <name evidence="2" type="ORF">SPSIL_009950</name>
</gene>